<comment type="caution">
    <text evidence="1">The sequence shown here is derived from an EMBL/GenBank/DDBJ whole genome shotgun (WGS) entry which is preliminary data.</text>
</comment>
<dbReference type="SUPFAM" id="SSF50978">
    <property type="entry name" value="WD40 repeat-like"/>
    <property type="match status" value="1"/>
</dbReference>
<organism evidence="1 2">
    <name type="scientific">Periplaneta americana</name>
    <name type="common">American cockroach</name>
    <name type="synonym">Blatta americana</name>
    <dbReference type="NCBI Taxonomy" id="6978"/>
    <lineage>
        <taxon>Eukaryota</taxon>
        <taxon>Metazoa</taxon>
        <taxon>Ecdysozoa</taxon>
        <taxon>Arthropoda</taxon>
        <taxon>Hexapoda</taxon>
        <taxon>Insecta</taxon>
        <taxon>Pterygota</taxon>
        <taxon>Neoptera</taxon>
        <taxon>Polyneoptera</taxon>
        <taxon>Dictyoptera</taxon>
        <taxon>Blattodea</taxon>
        <taxon>Blattoidea</taxon>
        <taxon>Blattidae</taxon>
        <taxon>Blattinae</taxon>
        <taxon>Periplaneta</taxon>
    </lineage>
</organism>
<protein>
    <submittedName>
        <fullName evidence="1">Uncharacterized protein</fullName>
    </submittedName>
</protein>
<keyword evidence="2" id="KW-1185">Reference proteome</keyword>
<dbReference type="EMBL" id="JAJSOF020000025">
    <property type="protein sequence ID" value="KAJ4435215.1"/>
    <property type="molecule type" value="Genomic_DNA"/>
</dbReference>
<accession>A0ABQ8SN97</accession>
<gene>
    <name evidence="1" type="ORF">ANN_23793</name>
</gene>
<evidence type="ECO:0000313" key="1">
    <source>
        <dbReference type="EMBL" id="KAJ4435215.1"/>
    </source>
</evidence>
<proteinExistence type="predicted"/>
<dbReference type="InterPro" id="IPR036322">
    <property type="entry name" value="WD40_repeat_dom_sf"/>
</dbReference>
<reference evidence="1 2" key="1">
    <citation type="journal article" date="2022" name="Allergy">
        <title>Genome assembly and annotation of Periplaneta americana reveal a comprehensive cockroach allergen profile.</title>
        <authorList>
            <person name="Wang L."/>
            <person name="Xiong Q."/>
            <person name="Saelim N."/>
            <person name="Wang L."/>
            <person name="Nong W."/>
            <person name="Wan A.T."/>
            <person name="Shi M."/>
            <person name="Liu X."/>
            <person name="Cao Q."/>
            <person name="Hui J.H.L."/>
            <person name="Sookrung N."/>
            <person name="Leung T.F."/>
            <person name="Tungtrongchitr A."/>
            <person name="Tsui S.K.W."/>
        </authorList>
    </citation>
    <scope>NUCLEOTIDE SEQUENCE [LARGE SCALE GENOMIC DNA]</scope>
    <source>
        <strain evidence="1">PWHHKU_190912</strain>
    </source>
</reference>
<sequence length="142" mass="16385">MEPAEGDARRDCWTVAFGNSYNSEERIVCSGYDNGDIKMFDLKTMSLRWETNVKNGVDLHYEEADIDITNLHPYRRPPLKVAVCGIEFDRKDIPMNKMIATTLESKFCVFDVRTQHSKKGFAYLTEKVSTFGRAVQFILYII</sequence>
<evidence type="ECO:0000313" key="2">
    <source>
        <dbReference type="Proteomes" id="UP001148838"/>
    </source>
</evidence>
<dbReference type="InterPro" id="IPR015943">
    <property type="entry name" value="WD40/YVTN_repeat-like_dom_sf"/>
</dbReference>
<dbReference type="Gene3D" id="2.130.10.10">
    <property type="entry name" value="YVTN repeat-like/Quinoprotein amine dehydrogenase"/>
    <property type="match status" value="1"/>
</dbReference>
<dbReference type="Proteomes" id="UP001148838">
    <property type="component" value="Unassembled WGS sequence"/>
</dbReference>
<name>A0ABQ8SN97_PERAM</name>